<evidence type="ECO:0000313" key="2">
    <source>
        <dbReference type="EMBL" id="CAL5222547.1"/>
    </source>
</evidence>
<comment type="caution">
    <text evidence="2">The sequence shown here is derived from an EMBL/GenBank/DDBJ whole genome shotgun (WGS) entry which is preliminary data.</text>
</comment>
<proteinExistence type="predicted"/>
<feature type="region of interest" description="Disordered" evidence="1">
    <location>
        <begin position="568"/>
        <end position="587"/>
    </location>
</feature>
<feature type="compositionally biased region" description="Pro residues" evidence="1">
    <location>
        <begin position="88"/>
        <end position="98"/>
    </location>
</feature>
<evidence type="ECO:0000313" key="3">
    <source>
        <dbReference type="Proteomes" id="UP001497392"/>
    </source>
</evidence>
<feature type="compositionally biased region" description="Basic residues" evidence="1">
    <location>
        <begin position="9"/>
        <end position="21"/>
    </location>
</feature>
<name>A0ABP1FWM9_9CHLO</name>
<accession>A0ABP1FWM9</accession>
<protein>
    <submittedName>
        <fullName evidence="2">G4926 protein</fullName>
    </submittedName>
</protein>
<gene>
    <name evidence="2" type="primary">g4926</name>
    <name evidence="2" type="ORF">VP750_LOCUS4206</name>
</gene>
<evidence type="ECO:0000256" key="1">
    <source>
        <dbReference type="SAM" id="MobiDB-lite"/>
    </source>
</evidence>
<dbReference type="Proteomes" id="UP001497392">
    <property type="component" value="Unassembled WGS sequence"/>
</dbReference>
<reference evidence="2 3" key="1">
    <citation type="submission" date="2024-06" db="EMBL/GenBank/DDBJ databases">
        <authorList>
            <person name="Kraege A."/>
            <person name="Thomma B."/>
        </authorList>
    </citation>
    <scope>NUCLEOTIDE SEQUENCE [LARGE SCALE GENOMIC DNA]</scope>
</reference>
<dbReference type="EMBL" id="CAXHTA020000007">
    <property type="protein sequence ID" value="CAL5222547.1"/>
    <property type="molecule type" value="Genomic_DNA"/>
</dbReference>
<keyword evidence="3" id="KW-1185">Reference proteome</keyword>
<feature type="compositionally biased region" description="Polar residues" evidence="1">
    <location>
        <begin position="67"/>
        <end position="80"/>
    </location>
</feature>
<feature type="region of interest" description="Disordered" evidence="1">
    <location>
        <begin position="1"/>
        <end position="101"/>
    </location>
</feature>
<sequence length="678" mass="70717">MTSPESKRAKGIRSPRQKKRPAAAADSLAMNPGHYKDPGTENLSQLSDIVSREGLEPKSVQYRDNAPTINLSQQSQQSPGGTEDAPEPPELPSQPDIPLPAATASLTSPALVYTPSANGAGTHQQSPSLGGALMQQGNGQFVLPYTAHQVAASSGDMHIQEMDAGYDDGSRMASKATRRGPMDEMRQLVRILVKIIPHSITFLASAEEGGGGNRISEERIKYFLDCTLGEAPRPSWGVPQGWGEYLAELFSWISEQPVTRDQAMRCAKREPGRSWEAISSEIRKIGINPMSWPLPLARDTLRQAAKNPVPQPMPTAAKRAAEEAKLPVGLQGPSAKRKALAGDPDSLSDVELWQQIVRCLHAARKKLGPGDLGNMPLQQLRQEAQALMADIGASAAMQLQQGVPVVVQGPNGQQQLHYITLGALQGASQQQQLPAWPVSGYMSGSPVPASALMAPALAPPSPQALSGMNPSQLILSQPSGAGLQTLQMPSQPDVHSAPGLPDAAAAGVKKPQAIRAQLQQAIGSGGEASTLAYSQAAEEAPQDSERSIFENGAVNALYRPQPVKASGAAAALHPDSSEQAGFRPVGASLAPDGTPIMPVSGLLPGISGGLQTLLMDPNALSSFYGAMGTTSGALLALSQLPGINVEGVQAGVALGQGAPRSAGPTAATWAPSLSAALQ</sequence>
<organism evidence="2 3">
    <name type="scientific">Coccomyxa viridis</name>
    <dbReference type="NCBI Taxonomy" id="1274662"/>
    <lineage>
        <taxon>Eukaryota</taxon>
        <taxon>Viridiplantae</taxon>
        <taxon>Chlorophyta</taxon>
        <taxon>core chlorophytes</taxon>
        <taxon>Trebouxiophyceae</taxon>
        <taxon>Trebouxiophyceae incertae sedis</taxon>
        <taxon>Coccomyxaceae</taxon>
        <taxon>Coccomyxa</taxon>
    </lineage>
</organism>